<dbReference type="PANTHER" id="PTHR31595:SF57">
    <property type="entry name" value="OS04G0481900 PROTEIN"/>
    <property type="match status" value="1"/>
</dbReference>
<dbReference type="OrthoDB" id="1077582at2759"/>
<sequence>MWNVDLRLGHFFPGFLVPLPSYPSVAGGFLLLCISIFTLTSPPTYQTQSTLVRLALAPPAVWLFWDFGFETSYNPPGAQVAVGMAVVGLYGVMRIIDTSIVTSIDRVMPLWVHTPTGKVLPTPTSMKDRLAFAIDYAMSLRGTSLFSDRHWNWVPTPLIRFSTGKVSRSEFLMRSLRSIILQYFILDVLDSINKSRKWDTANRFPITSLSILEQILFSISVCVGTTLPIIIMHEVFASVAVALGSSPDSWPPMFDRPFHSTSLADFWSRRWHAIFRRVFVRLSMLVLTFLPIPNGYTRLRIAARAITIFALSASLHVLLMYRLELSNPSHPSLLQTFLDRSILTFFLVQPVGLAVEALAIQPLIVRMFAGEKTQTNAMRVWAWGFMLWSGRYWSDVWVKRGMWGETEHVVGYSLVRGLLKEQWKT</sequence>
<feature type="transmembrane region" description="Helical" evidence="8">
    <location>
        <begin position="215"/>
        <end position="243"/>
    </location>
</feature>
<feature type="transmembrane region" description="Helical" evidence="8">
    <location>
        <begin position="51"/>
        <end position="68"/>
    </location>
</feature>
<dbReference type="EMBL" id="LNZH02000155">
    <property type="protein sequence ID" value="OCB89473.1"/>
    <property type="molecule type" value="Genomic_DNA"/>
</dbReference>
<comment type="pathway">
    <text evidence="2">Secondary metabolite biosynthesis.</text>
</comment>
<evidence type="ECO:0000256" key="8">
    <source>
        <dbReference type="SAM" id="Phobius"/>
    </source>
</evidence>
<evidence type="ECO:0000256" key="6">
    <source>
        <dbReference type="ARBA" id="ARBA00022989"/>
    </source>
</evidence>
<protein>
    <recommendedName>
        <fullName evidence="9">Wax synthase domain-containing protein</fullName>
    </recommendedName>
</protein>
<feature type="transmembrane region" description="Helical" evidence="8">
    <location>
        <begin position="20"/>
        <end position="39"/>
    </location>
</feature>
<dbReference type="Pfam" id="PF13813">
    <property type="entry name" value="MBOAT_2"/>
    <property type="match status" value="1"/>
</dbReference>
<keyword evidence="5 8" id="KW-0812">Transmembrane</keyword>
<dbReference type="InterPro" id="IPR044851">
    <property type="entry name" value="Wax_synthase"/>
</dbReference>
<dbReference type="GO" id="GO:0006629">
    <property type="term" value="P:lipid metabolic process"/>
    <property type="evidence" value="ECO:0007669"/>
    <property type="project" value="InterPro"/>
</dbReference>
<keyword evidence="4" id="KW-0808">Transferase</keyword>
<comment type="similarity">
    <text evidence="3">Belongs to the wax synthase family.</text>
</comment>
<evidence type="ECO:0000313" key="11">
    <source>
        <dbReference type="Proteomes" id="UP000757232"/>
    </source>
</evidence>
<keyword evidence="7 8" id="KW-0472">Membrane</keyword>
<name>A0A9Q5I0K8_SANBA</name>
<feature type="transmembrane region" description="Helical" evidence="8">
    <location>
        <begin position="80"/>
        <end position="96"/>
    </location>
</feature>
<organism evidence="10 11">
    <name type="scientific">Sanghuangporus baumii</name>
    <name type="common">Phellinus baumii</name>
    <dbReference type="NCBI Taxonomy" id="108892"/>
    <lineage>
        <taxon>Eukaryota</taxon>
        <taxon>Fungi</taxon>
        <taxon>Dikarya</taxon>
        <taxon>Basidiomycota</taxon>
        <taxon>Agaricomycotina</taxon>
        <taxon>Agaricomycetes</taxon>
        <taxon>Hymenochaetales</taxon>
        <taxon>Hymenochaetaceae</taxon>
        <taxon>Sanghuangporus</taxon>
    </lineage>
</organism>
<comment type="subcellular location">
    <subcellularLocation>
        <location evidence="1">Membrane</location>
        <topology evidence="1">Multi-pass membrane protein</topology>
    </subcellularLocation>
</comment>
<evidence type="ECO:0000259" key="9">
    <source>
        <dbReference type="Pfam" id="PF13813"/>
    </source>
</evidence>
<dbReference type="InterPro" id="IPR032805">
    <property type="entry name" value="Wax_synthase_dom"/>
</dbReference>
<reference evidence="10" key="1">
    <citation type="submission" date="2016-06" db="EMBL/GenBank/DDBJ databases">
        <title>Draft Genome sequence of the fungus Inonotus baumii.</title>
        <authorList>
            <person name="Zhu H."/>
            <person name="Lin W."/>
        </authorList>
    </citation>
    <scope>NUCLEOTIDE SEQUENCE</scope>
    <source>
        <strain evidence="10">821</strain>
    </source>
</reference>
<evidence type="ECO:0000256" key="2">
    <source>
        <dbReference type="ARBA" id="ARBA00005179"/>
    </source>
</evidence>
<feature type="transmembrane region" description="Helical" evidence="8">
    <location>
        <begin position="274"/>
        <end position="292"/>
    </location>
</feature>
<accession>A0A9Q5I0K8</accession>
<evidence type="ECO:0000256" key="1">
    <source>
        <dbReference type="ARBA" id="ARBA00004141"/>
    </source>
</evidence>
<gene>
    <name evidence="10" type="ORF">A7U60_g3363</name>
</gene>
<dbReference type="AlphaFoldDB" id="A0A9Q5I0K8"/>
<dbReference type="PANTHER" id="PTHR31595">
    <property type="entry name" value="LONG-CHAIN-ALCOHOL O-FATTY-ACYLTRANSFERASE 3-RELATED"/>
    <property type="match status" value="1"/>
</dbReference>
<evidence type="ECO:0000256" key="7">
    <source>
        <dbReference type="ARBA" id="ARBA00023136"/>
    </source>
</evidence>
<evidence type="ECO:0000256" key="3">
    <source>
        <dbReference type="ARBA" id="ARBA00007282"/>
    </source>
</evidence>
<dbReference type="GO" id="GO:0016020">
    <property type="term" value="C:membrane"/>
    <property type="evidence" value="ECO:0007669"/>
    <property type="project" value="UniProtKB-SubCell"/>
</dbReference>
<evidence type="ECO:0000256" key="5">
    <source>
        <dbReference type="ARBA" id="ARBA00022692"/>
    </source>
</evidence>
<evidence type="ECO:0000313" key="10">
    <source>
        <dbReference type="EMBL" id="OCB89473.1"/>
    </source>
</evidence>
<dbReference type="GO" id="GO:0008374">
    <property type="term" value="F:O-acyltransferase activity"/>
    <property type="evidence" value="ECO:0007669"/>
    <property type="project" value="InterPro"/>
</dbReference>
<dbReference type="Proteomes" id="UP000757232">
    <property type="component" value="Unassembled WGS sequence"/>
</dbReference>
<keyword evidence="6 8" id="KW-1133">Transmembrane helix</keyword>
<evidence type="ECO:0000256" key="4">
    <source>
        <dbReference type="ARBA" id="ARBA00022679"/>
    </source>
</evidence>
<comment type="caution">
    <text evidence="10">The sequence shown here is derived from an EMBL/GenBank/DDBJ whole genome shotgun (WGS) entry which is preliminary data.</text>
</comment>
<proteinExistence type="inferred from homology"/>
<keyword evidence="11" id="KW-1185">Reference proteome</keyword>
<feature type="domain" description="Wax synthase" evidence="9">
    <location>
        <begin position="250"/>
        <end position="326"/>
    </location>
</feature>
<feature type="transmembrane region" description="Helical" evidence="8">
    <location>
        <begin position="341"/>
        <end position="365"/>
    </location>
</feature>
<feature type="transmembrane region" description="Helical" evidence="8">
    <location>
        <begin position="301"/>
        <end position="321"/>
    </location>
</feature>